<dbReference type="InterPro" id="IPR029044">
    <property type="entry name" value="Nucleotide-diphossugar_trans"/>
</dbReference>
<protein>
    <submittedName>
        <fullName evidence="2">Glycosyltransferase</fullName>
    </submittedName>
</protein>
<dbReference type="Pfam" id="PF00535">
    <property type="entry name" value="Glycos_transf_2"/>
    <property type="match status" value="1"/>
</dbReference>
<evidence type="ECO:0000259" key="1">
    <source>
        <dbReference type="Pfam" id="PF00535"/>
    </source>
</evidence>
<organism evidence="2">
    <name type="scientific">Leptolyngbya sp. NK1-12</name>
    <dbReference type="NCBI Taxonomy" id="2547451"/>
    <lineage>
        <taxon>Bacteria</taxon>
        <taxon>Bacillati</taxon>
        <taxon>Cyanobacteriota</taxon>
        <taxon>Cyanophyceae</taxon>
        <taxon>Leptolyngbyales</taxon>
        <taxon>Leptolyngbyaceae</taxon>
        <taxon>Leptolyngbya group</taxon>
        <taxon>Leptolyngbya</taxon>
    </lineage>
</organism>
<dbReference type="InterPro" id="IPR001173">
    <property type="entry name" value="Glyco_trans_2-like"/>
</dbReference>
<dbReference type="RefSeq" id="WP_316436888.1">
    <property type="nucleotide sequence ID" value="NZ_CP053587.1"/>
</dbReference>
<dbReference type="EMBL" id="CP053587">
    <property type="protein sequence ID" value="WNZ27244.1"/>
    <property type="molecule type" value="Genomic_DNA"/>
</dbReference>
<dbReference type="PANTHER" id="PTHR22916:SF3">
    <property type="entry name" value="UDP-GLCNAC:BETAGAL BETA-1,3-N-ACETYLGLUCOSAMINYLTRANSFERASE-LIKE PROTEIN 1"/>
    <property type="match status" value="1"/>
</dbReference>
<dbReference type="GO" id="GO:0016758">
    <property type="term" value="F:hexosyltransferase activity"/>
    <property type="evidence" value="ECO:0007669"/>
    <property type="project" value="UniProtKB-ARBA"/>
</dbReference>
<reference evidence="2" key="1">
    <citation type="submission" date="2020-05" db="EMBL/GenBank/DDBJ databases">
        <authorList>
            <person name="Zhu T."/>
            <person name="Keshari N."/>
            <person name="Lu X."/>
        </authorList>
    </citation>
    <scope>NUCLEOTIDE SEQUENCE</scope>
    <source>
        <strain evidence="2">NK1-12</strain>
    </source>
</reference>
<proteinExistence type="predicted"/>
<dbReference type="SUPFAM" id="SSF53448">
    <property type="entry name" value="Nucleotide-diphospho-sugar transferases"/>
    <property type="match status" value="1"/>
</dbReference>
<gene>
    <name evidence="2" type="ORF">HJG54_30580</name>
</gene>
<accession>A0AA96WLA6</accession>
<dbReference type="PANTHER" id="PTHR22916">
    <property type="entry name" value="GLYCOSYLTRANSFERASE"/>
    <property type="match status" value="1"/>
</dbReference>
<evidence type="ECO:0000313" key="2">
    <source>
        <dbReference type="EMBL" id="WNZ27244.1"/>
    </source>
</evidence>
<feature type="domain" description="Glycosyltransferase 2-like" evidence="1">
    <location>
        <begin position="6"/>
        <end position="165"/>
    </location>
</feature>
<dbReference type="AlphaFoldDB" id="A0AA96WLA6"/>
<dbReference type="Gene3D" id="3.90.550.10">
    <property type="entry name" value="Spore Coat Polysaccharide Biosynthesis Protein SpsA, Chain A"/>
    <property type="match status" value="1"/>
</dbReference>
<name>A0AA96WLA6_9CYAN</name>
<sequence length="252" mass="28921">MSPLITIVTTVYNRERYLDQAIESVLTQTYDNLELLIWDDGSTDRSIEIAHYYAKQDNRVRVIAADHRGQGRALRAAFAQAAGEYIGQVDSDDVLASTALEATAAVLDAQPSIGLVYTDYMVIDEKGWIQGQGERCKIPYSQERLLIDFMIFHFRLMRRSIYNHVGGIDPGFEYAEDYELCLRLSEVTEIYQIKQPLYYYRVHQQSLSCHRRIEQILQSHKAISQALERRGLADQFESHVEISATFSIRAKS</sequence>